<dbReference type="AlphaFoldDB" id="A0A0D0CVP7"/>
<name>A0A0D0CVP7_9AGAM</name>
<evidence type="ECO:0000313" key="2">
    <source>
        <dbReference type="EMBL" id="KIK79523.1"/>
    </source>
</evidence>
<protein>
    <submittedName>
        <fullName evidence="2">Uncharacterized protein</fullName>
    </submittedName>
</protein>
<dbReference type="HOGENOM" id="CLU_1402861_0_0_1"/>
<dbReference type="Proteomes" id="UP000054538">
    <property type="component" value="Unassembled WGS sequence"/>
</dbReference>
<dbReference type="EMBL" id="KN826256">
    <property type="protein sequence ID" value="KIK79523.1"/>
    <property type="molecule type" value="Genomic_DNA"/>
</dbReference>
<keyword evidence="3" id="KW-1185">Reference proteome</keyword>
<proteinExistence type="predicted"/>
<gene>
    <name evidence="2" type="ORF">PAXRUDRAFT_16288</name>
</gene>
<sequence>MTAGSHPFANNFASSPPADNIHDTDDEGHNISISQEVLIGTQRDSLPSYTGALVSPSISEATLHHRLIHTPMESPRKPMKHIRAPTESPLKSAKQVRGSQNQSSAQAVAQVADAIHFVADTSRGGPATPERCKIAVCVLDEDDDLSDCDYINAVKLFHHDITIADSYTAISKKSHHTLYILEELAESRKESQGF</sequence>
<evidence type="ECO:0000313" key="3">
    <source>
        <dbReference type="Proteomes" id="UP000054538"/>
    </source>
</evidence>
<dbReference type="InParanoid" id="A0A0D0CVP7"/>
<reference evidence="3" key="2">
    <citation type="submission" date="2015-01" db="EMBL/GenBank/DDBJ databases">
        <title>Evolutionary Origins and Diversification of the Mycorrhizal Mutualists.</title>
        <authorList>
            <consortium name="DOE Joint Genome Institute"/>
            <consortium name="Mycorrhizal Genomics Consortium"/>
            <person name="Kohler A."/>
            <person name="Kuo A."/>
            <person name="Nagy L.G."/>
            <person name="Floudas D."/>
            <person name="Copeland A."/>
            <person name="Barry K.W."/>
            <person name="Cichocki N."/>
            <person name="Veneault-Fourrey C."/>
            <person name="LaButti K."/>
            <person name="Lindquist E.A."/>
            <person name="Lipzen A."/>
            <person name="Lundell T."/>
            <person name="Morin E."/>
            <person name="Murat C."/>
            <person name="Riley R."/>
            <person name="Ohm R."/>
            <person name="Sun H."/>
            <person name="Tunlid A."/>
            <person name="Henrissat B."/>
            <person name="Grigoriev I.V."/>
            <person name="Hibbett D.S."/>
            <person name="Martin F."/>
        </authorList>
    </citation>
    <scope>NUCLEOTIDE SEQUENCE [LARGE SCALE GENOMIC DNA]</scope>
    <source>
        <strain evidence="3">Ve08.2h10</strain>
    </source>
</reference>
<feature type="region of interest" description="Disordered" evidence="1">
    <location>
        <begin position="1"/>
        <end position="28"/>
    </location>
</feature>
<accession>A0A0D0CVP7</accession>
<reference evidence="2 3" key="1">
    <citation type="submission" date="2014-04" db="EMBL/GenBank/DDBJ databases">
        <authorList>
            <consortium name="DOE Joint Genome Institute"/>
            <person name="Kuo A."/>
            <person name="Kohler A."/>
            <person name="Jargeat P."/>
            <person name="Nagy L.G."/>
            <person name="Floudas D."/>
            <person name="Copeland A."/>
            <person name="Barry K.W."/>
            <person name="Cichocki N."/>
            <person name="Veneault-Fourrey C."/>
            <person name="LaButti K."/>
            <person name="Lindquist E.A."/>
            <person name="Lipzen A."/>
            <person name="Lundell T."/>
            <person name="Morin E."/>
            <person name="Murat C."/>
            <person name="Sun H."/>
            <person name="Tunlid A."/>
            <person name="Henrissat B."/>
            <person name="Grigoriev I.V."/>
            <person name="Hibbett D.S."/>
            <person name="Martin F."/>
            <person name="Nordberg H.P."/>
            <person name="Cantor M.N."/>
            <person name="Hua S.X."/>
        </authorList>
    </citation>
    <scope>NUCLEOTIDE SEQUENCE [LARGE SCALE GENOMIC DNA]</scope>
    <source>
        <strain evidence="2 3">Ve08.2h10</strain>
    </source>
</reference>
<organism evidence="2 3">
    <name type="scientific">Paxillus rubicundulus Ve08.2h10</name>
    <dbReference type="NCBI Taxonomy" id="930991"/>
    <lineage>
        <taxon>Eukaryota</taxon>
        <taxon>Fungi</taxon>
        <taxon>Dikarya</taxon>
        <taxon>Basidiomycota</taxon>
        <taxon>Agaricomycotina</taxon>
        <taxon>Agaricomycetes</taxon>
        <taxon>Agaricomycetidae</taxon>
        <taxon>Boletales</taxon>
        <taxon>Paxilineae</taxon>
        <taxon>Paxillaceae</taxon>
        <taxon>Paxillus</taxon>
    </lineage>
</organism>
<evidence type="ECO:0000256" key="1">
    <source>
        <dbReference type="SAM" id="MobiDB-lite"/>
    </source>
</evidence>